<evidence type="ECO:0000256" key="1">
    <source>
        <dbReference type="SAM" id="MobiDB-lite"/>
    </source>
</evidence>
<reference evidence="2 3" key="1">
    <citation type="submission" date="2014-04" db="EMBL/GenBank/DDBJ databases">
        <authorList>
            <consortium name="DOE Joint Genome Institute"/>
            <person name="Kuo A."/>
            <person name="Kohler A."/>
            <person name="Nagy L.G."/>
            <person name="Floudas D."/>
            <person name="Copeland A."/>
            <person name="Barry K.W."/>
            <person name="Cichocki N."/>
            <person name="Veneault-Fourrey C."/>
            <person name="LaButti K."/>
            <person name="Lindquist E.A."/>
            <person name="Lipzen A."/>
            <person name="Lundell T."/>
            <person name="Morin E."/>
            <person name="Murat C."/>
            <person name="Sun H."/>
            <person name="Tunlid A."/>
            <person name="Henrissat B."/>
            <person name="Grigoriev I.V."/>
            <person name="Hibbett D.S."/>
            <person name="Martin F."/>
            <person name="Nordberg H.P."/>
            <person name="Cantor M.N."/>
            <person name="Hua S.X."/>
        </authorList>
    </citation>
    <scope>NUCLEOTIDE SEQUENCE [LARGE SCALE GENOMIC DNA]</scope>
    <source>
        <strain evidence="2 3">LaAM-08-1</strain>
    </source>
</reference>
<gene>
    <name evidence="2" type="ORF">K443DRAFT_347121</name>
</gene>
<dbReference type="AlphaFoldDB" id="A0A0C9WJL2"/>
<dbReference type="HOGENOM" id="CLU_2073534_0_0_1"/>
<evidence type="ECO:0000313" key="3">
    <source>
        <dbReference type="Proteomes" id="UP000054477"/>
    </source>
</evidence>
<proteinExistence type="predicted"/>
<keyword evidence="3" id="KW-1185">Reference proteome</keyword>
<sequence length="118" mass="13081">MTLRVLPYPMSSESPTSDQMAKPTSLFRPTPARPNHDCFKTTVWVMSLMSKSNVTSLGTSQFNDQPFITSASFYEEPLTRLLSQVSAFSSGSGGSPDKALVSQLLRRRAIRFMSLVSR</sequence>
<name>A0A0C9WJL2_9AGAR</name>
<evidence type="ECO:0000313" key="2">
    <source>
        <dbReference type="EMBL" id="KIJ94889.1"/>
    </source>
</evidence>
<dbReference type="EMBL" id="KN838775">
    <property type="protein sequence ID" value="KIJ94889.1"/>
    <property type="molecule type" value="Genomic_DNA"/>
</dbReference>
<accession>A0A0C9WJL2</accession>
<organism evidence="2 3">
    <name type="scientific">Laccaria amethystina LaAM-08-1</name>
    <dbReference type="NCBI Taxonomy" id="1095629"/>
    <lineage>
        <taxon>Eukaryota</taxon>
        <taxon>Fungi</taxon>
        <taxon>Dikarya</taxon>
        <taxon>Basidiomycota</taxon>
        <taxon>Agaricomycotina</taxon>
        <taxon>Agaricomycetes</taxon>
        <taxon>Agaricomycetidae</taxon>
        <taxon>Agaricales</taxon>
        <taxon>Agaricineae</taxon>
        <taxon>Hydnangiaceae</taxon>
        <taxon>Laccaria</taxon>
    </lineage>
</organism>
<reference evidence="3" key="2">
    <citation type="submission" date="2015-01" db="EMBL/GenBank/DDBJ databases">
        <title>Evolutionary Origins and Diversification of the Mycorrhizal Mutualists.</title>
        <authorList>
            <consortium name="DOE Joint Genome Institute"/>
            <consortium name="Mycorrhizal Genomics Consortium"/>
            <person name="Kohler A."/>
            <person name="Kuo A."/>
            <person name="Nagy L.G."/>
            <person name="Floudas D."/>
            <person name="Copeland A."/>
            <person name="Barry K.W."/>
            <person name="Cichocki N."/>
            <person name="Veneault-Fourrey C."/>
            <person name="LaButti K."/>
            <person name="Lindquist E.A."/>
            <person name="Lipzen A."/>
            <person name="Lundell T."/>
            <person name="Morin E."/>
            <person name="Murat C."/>
            <person name="Riley R."/>
            <person name="Ohm R."/>
            <person name="Sun H."/>
            <person name="Tunlid A."/>
            <person name="Henrissat B."/>
            <person name="Grigoriev I.V."/>
            <person name="Hibbett D.S."/>
            <person name="Martin F."/>
        </authorList>
    </citation>
    <scope>NUCLEOTIDE SEQUENCE [LARGE SCALE GENOMIC DNA]</scope>
    <source>
        <strain evidence="3">LaAM-08-1</strain>
    </source>
</reference>
<protein>
    <submittedName>
        <fullName evidence="2">Uncharacterized protein</fullName>
    </submittedName>
</protein>
<dbReference type="Proteomes" id="UP000054477">
    <property type="component" value="Unassembled WGS sequence"/>
</dbReference>
<feature type="region of interest" description="Disordered" evidence="1">
    <location>
        <begin position="1"/>
        <end position="32"/>
    </location>
</feature>